<evidence type="ECO:0000313" key="1">
    <source>
        <dbReference type="Proteomes" id="UP000025227"/>
    </source>
</evidence>
<dbReference type="InterPro" id="IPR027417">
    <property type="entry name" value="P-loop_NTPase"/>
</dbReference>
<keyword evidence="1" id="KW-1185">Reference proteome</keyword>
<accession>A0A7I4Z2E3</accession>
<evidence type="ECO:0000313" key="2">
    <source>
        <dbReference type="WBParaSite" id="HCON_00178760-00001"/>
    </source>
</evidence>
<dbReference type="WBParaSite" id="HCON_00178760-00001">
    <property type="protein sequence ID" value="HCON_00178760-00001"/>
    <property type="gene ID" value="HCON_00178760"/>
</dbReference>
<dbReference type="Proteomes" id="UP000025227">
    <property type="component" value="Unplaced"/>
</dbReference>
<organism evidence="1 2">
    <name type="scientific">Haemonchus contortus</name>
    <name type="common">Barber pole worm</name>
    <dbReference type="NCBI Taxonomy" id="6289"/>
    <lineage>
        <taxon>Eukaryota</taxon>
        <taxon>Metazoa</taxon>
        <taxon>Ecdysozoa</taxon>
        <taxon>Nematoda</taxon>
        <taxon>Chromadorea</taxon>
        <taxon>Rhabditida</taxon>
        <taxon>Rhabditina</taxon>
        <taxon>Rhabditomorpha</taxon>
        <taxon>Strongyloidea</taxon>
        <taxon>Trichostrongylidae</taxon>
        <taxon>Haemonchus</taxon>
    </lineage>
</organism>
<reference evidence="2" key="1">
    <citation type="submission" date="2020-12" db="UniProtKB">
        <authorList>
            <consortium name="WormBaseParasite"/>
        </authorList>
    </citation>
    <scope>IDENTIFICATION</scope>
    <source>
        <strain evidence="2">MHco3</strain>
    </source>
</reference>
<sequence>MKYMKNAMKKLKVMKNVKKKMKKMRKKSKINKMKMKKMKNAMKKLRIMKNKNLLRLQRRLDARLVVSRHPSLRRLLRRTRLLGRVPLNPKPNFNFKDGKALRDAASAAITQVWREARSQTSALAHRINEDNASLSSKLNESFTAVGSQLEAIPTIAMLAQDSPSPKIAPFTGSSEDGVQFSIWLRRLNDIIRMHPSELSSEQKANFLIGHLDGVAREKVEELDEGARKSFDAVVTHLRNFFESPQQRYVARQKLSVCKQEPGEAAANRVLNLVRSATAGQDPATQKDRVLEEFVSRLRGDIRYFVKLDNPASFEQAVTKAQMVEQLLSEATAERLISPEHRSNSPATAARRTYLSGSVLQLRRTWSPCYSLPVSVSPSICEFRVSDADLDEIVTAISRSNVSCAMRFSEFPASKEAQRTLCALVRNFLPAHPEEGLLPLRVFKLTRSEREWINDRAGNFDNYRAHPRSAQQYMAQLFNAACLALAAVNHMNDEDEERTHMLDAVIPDIEAFPFRFDFTLADMSSECGWTNQRPVYLWIVGSRSLLRTIIQQAVHSFEDRSIAVRLVVPAWAHRYAVRATARRARTRDNVTTVRVCVRLAPPPFGAEPLYELISQSQLFGEFPENSQATAVLNAIYGQQRIEAGPDGPQHENVSVSVGGRSFTLREDQVAALRMSERRLPILAIQAAFGTGKTVVGALIAARTFSKFQERVIATTSTNTAVAQLTDT</sequence>
<name>A0A7I4Z2E3_HAECO</name>
<protein>
    <submittedName>
        <fullName evidence="2">Uncharacterized protein</fullName>
    </submittedName>
</protein>
<dbReference type="SUPFAM" id="SSF52540">
    <property type="entry name" value="P-loop containing nucleoside triphosphate hydrolases"/>
    <property type="match status" value="1"/>
</dbReference>
<proteinExistence type="predicted"/>
<dbReference type="AlphaFoldDB" id="A0A7I4Z2E3"/>
<dbReference type="Gene3D" id="3.40.50.300">
    <property type="entry name" value="P-loop containing nucleotide triphosphate hydrolases"/>
    <property type="match status" value="1"/>
</dbReference>